<dbReference type="AlphaFoldDB" id="A0A223D617"/>
<keyword evidence="2" id="KW-1185">Reference proteome</keyword>
<evidence type="ECO:0000313" key="2">
    <source>
        <dbReference type="Proteomes" id="UP000214688"/>
    </source>
</evidence>
<organism evidence="1 2">
    <name type="scientific">Tumebacillus algifaecis</name>
    <dbReference type="NCBI Taxonomy" id="1214604"/>
    <lineage>
        <taxon>Bacteria</taxon>
        <taxon>Bacillati</taxon>
        <taxon>Bacillota</taxon>
        <taxon>Bacilli</taxon>
        <taxon>Bacillales</taxon>
        <taxon>Alicyclobacillaceae</taxon>
        <taxon>Tumebacillus</taxon>
    </lineage>
</organism>
<dbReference type="KEGG" id="tab:CIG75_19175"/>
<accession>A0A223D617</accession>
<evidence type="ECO:0000313" key="1">
    <source>
        <dbReference type="EMBL" id="ASS76856.1"/>
    </source>
</evidence>
<name>A0A223D617_9BACL</name>
<proteinExistence type="predicted"/>
<dbReference type="EMBL" id="CP022657">
    <property type="protein sequence ID" value="ASS76856.1"/>
    <property type="molecule type" value="Genomic_DNA"/>
</dbReference>
<protein>
    <submittedName>
        <fullName evidence="1">Uncharacterized protein</fullName>
    </submittedName>
</protein>
<dbReference type="Proteomes" id="UP000214688">
    <property type="component" value="Chromosome"/>
</dbReference>
<sequence>MSETKECAKCGDDLSPKSEEELCSDCKQEEIEANEIDTVDKDYPTCPHCGNEDHDWCEGTLTEDGDVEWHRCHRCQKSYKVTMHIVATFTTEKFGGDER</sequence>
<reference evidence="1 2" key="1">
    <citation type="journal article" date="2015" name="Int. J. Syst. Evol. Microbiol.">
        <title>Tumebacillus algifaecis sp. nov., isolated from decomposing algal scum.</title>
        <authorList>
            <person name="Wu Y.F."/>
            <person name="Zhang B."/>
            <person name="Xing P."/>
            <person name="Wu Q.L."/>
            <person name="Liu S.J."/>
        </authorList>
    </citation>
    <scope>NUCLEOTIDE SEQUENCE [LARGE SCALE GENOMIC DNA]</scope>
    <source>
        <strain evidence="1 2">THMBR28</strain>
    </source>
</reference>
<gene>
    <name evidence="1" type="ORF">CIG75_19175</name>
</gene>